<feature type="compositionally biased region" description="Polar residues" evidence="1">
    <location>
        <begin position="293"/>
        <end position="309"/>
    </location>
</feature>
<proteinExistence type="predicted"/>
<dbReference type="GO" id="GO:0003723">
    <property type="term" value="F:RNA binding"/>
    <property type="evidence" value="ECO:0007669"/>
    <property type="project" value="InterPro"/>
</dbReference>
<dbReference type="OrthoDB" id="5989967at2759"/>
<dbReference type="Pfam" id="PF22675">
    <property type="entry name" value="KH-I_KHDC4-BBP"/>
    <property type="match status" value="1"/>
</dbReference>
<feature type="domain" description="KHDC4/BBP-like KH-domain type I" evidence="2">
    <location>
        <begin position="117"/>
        <end position="188"/>
    </location>
</feature>
<feature type="region of interest" description="Disordered" evidence="1">
    <location>
        <begin position="384"/>
        <end position="407"/>
    </location>
</feature>
<sequence length="407" mass="45102">MTAGKPSPRVPRRLLTAMQLLEEECIEGEVTYGGPWKDCTDAEDRVRDAIAYLIGSRLDKAGLDQAGSSKLSSTPRDAATDRAGRNSTPAGILPLPTEEHLKEGKFVCHFEVGLEDDEEFCLVKRIYGKGGCCLKGVAEQFSAKLRLRGRGSGFLEGKGKNKQEADCSLKLYVSCENSDCYCGAVREVAKHLFMLYKHYRRYARLKGLEVPKHSFAVMEEIRTDHGIFRSSNDQAWDAPAASSRNAPQPEVPRGSSEATGAAARAAAAASYRAATRAAAAAARATKQLEAVNEYSSDEPTNQPTSQSSQDGDRESEDINLKNAQLERHSNSESGQTWIEKGKHNLDLEVQYSGWRNWDMSWKVEDPARHYSKIINKQVRDCALQQEWPSSDTQKPRKWVPKSSRNSA</sequence>
<feature type="region of interest" description="Disordered" evidence="1">
    <location>
        <begin position="235"/>
        <end position="259"/>
    </location>
</feature>
<protein>
    <recommendedName>
        <fullName evidence="2">KHDC4/BBP-like KH-domain type I domain-containing protein</fullName>
    </recommendedName>
</protein>
<dbReference type="SUPFAM" id="SSF54791">
    <property type="entry name" value="Eukaryotic type KH-domain (KH-domain type I)"/>
    <property type="match status" value="1"/>
</dbReference>
<organism evidence="3 4">
    <name type="scientific">Polarella glacialis</name>
    <name type="common">Dinoflagellate</name>
    <dbReference type="NCBI Taxonomy" id="89957"/>
    <lineage>
        <taxon>Eukaryota</taxon>
        <taxon>Sar</taxon>
        <taxon>Alveolata</taxon>
        <taxon>Dinophyceae</taxon>
        <taxon>Suessiales</taxon>
        <taxon>Suessiaceae</taxon>
        <taxon>Polarella</taxon>
    </lineage>
</organism>
<accession>A0A813EGX6</accession>
<dbReference type="AlphaFoldDB" id="A0A813EGX6"/>
<comment type="caution">
    <text evidence="3">The sequence shown here is derived from an EMBL/GenBank/DDBJ whole genome shotgun (WGS) entry which is preliminary data.</text>
</comment>
<feature type="region of interest" description="Disordered" evidence="1">
    <location>
        <begin position="291"/>
        <end position="315"/>
    </location>
</feature>
<evidence type="ECO:0000259" key="2">
    <source>
        <dbReference type="Pfam" id="PF22675"/>
    </source>
</evidence>
<evidence type="ECO:0000313" key="4">
    <source>
        <dbReference type="Proteomes" id="UP000654075"/>
    </source>
</evidence>
<dbReference type="PANTHER" id="PTHR15744">
    <property type="entry name" value="BLOM7"/>
    <property type="match status" value="1"/>
</dbReference>
<gene>
    <name evidence="3" type="ORF">PGLA1383_LOCUS18692</name>
</gene>
<dbReference type="EMBL" id="CAJNNV010012069">
    <property type="protein sequence ID" value="CAE8600362.1"/>
    <property type="molecule type" value="Genomic_DNA"/>
</dbReference>
<dbReference type="GO" id="GO:0005634">
    <property type="term" value="C:nucleus"/>
    <property type="evidence" value="ECO:0007669"/>
    <property type="project" value="InterPro"/>
</dbReference>
<dbReference type="InterPro" id="IPR055256">
    <property type="entry name" value="KH_1_KHDC4/BBP-like"/>
</dbReference>
<dbReference type="InterPro" id="IPR036612">
    <property type="entry name" value="KH_dom_type_1_sf"/>
</dbReference>
<dbReference type="PANTHER" id="PTHR15744:SF0">
    <property type="entry name" value="KH HOMOLOGY DOMAIN-CONTAINING PROTEIN 4"/>
    <property type="match status" value="1"/>
</dbReference>
<dbReference type="InterPro" id="IPR031121">
    <property type="entry name" value="RIK/BLOM7"/>
</dbReference>
<dbReference type="Gene3D" id="3.30.1370.10">
    <property type="entry name" value="K Homology domain, type 1"/>
    <property type="match status" value="1"/>
</dbReference>
<keyword evidence="4" id="KW-1185">Reference proteome</keyword>
<name>A0A813EGX6_POLGL</name>
<reference evidence="3" key="1">
    <citation type="submission" date="2021-02" db="EMBL/GenBank/DDBJ databases">
        <authorList>
            <person name="Dougan E. K."/>
            <person name="Rhodes N."/>
            <person name="Thang M."/>
            <person name="Chan C."/>
        </authorList>
    </citation>
    <scope>NUCLEOTIDE SEQUENCE</scope>
</reference>
<evidence type="ECO:0000256" key="1">
    <source>
        <dbReference type="SAM" id="MobiDB-lite"/>
    </source>
</evidence>
<dbReference type="Proteomes" id="UP000654075">
    <property type="component" value="Unassembled WGS sequence"/>
</dbReference>
<feature type="region of interest" description="Disordered" evidence="1">
    <location>
        <begin position="65"/>
        <end position="95"/>
    </location>
</feature>
<feature type="compositionally biased region" description="Polar residues" evidence="1">
    <location>
        <begin position="66"/>
        <end position="75"/>
    </location>
</feature>
<evidence type="ECO:0000313" key="3">
    <source>
        <dbReference type="EMBL" id="CAE8600362.1"/>
    </source>
</evidence>